<sequence length="261" mass="30053">MEGFDGWLYESFNCDFAIQRFCSAIVELDFINMDNDVDVGDDVQHFQDEIEVFSIANDEFGDTLLMTEGDGWLTQSAAMTCTLQLVNAMQIWAPATPLSDLLQRISYCFVTGLKSRLLLLQNVNDNVSCICTNTSKKAEDHSKHYPSNQETNPDFANGGGRRCKPKWTPLSREVPQVPSLLFSHFRFTRRDYPDMVASLCQINTKRHKLRRVRQDQKTRKSRSMAKTIRQSRVSSDGVEVFESNEDDAFCLQKQRLHIWQF</sequence>
<evidence type="ECO:0000256" key="1">
    <source>
        <dbReference type="SAM" id="MobiDB-lite"/>
    </source>
</evidence>
<evidence type="ECO:0000313" key="3">
    <source>
        <dbReference type="Proteomes" id="UP001472677"/>
    </source>
</evidence>
<organism evidence="2 3">
    <name type="scientific">Hibiscus sabdariffa</name>
    <name type="common">roselle</name>
    <dbReference type="NCBI Taxonomy" id="183260"/>
    <lineage>
        <taxon>Eukaryota</taxon>
        <taxon>Viridiplantae</taxon>
        <taxon>Streptophyta</taxon>
        <taxon>Embryophyta</taxon>
        <taxon>Tracheophyta</taxon>
        <taxon>Spermatophyta</taxon>
        <taxon>Magnoliopsida</taxon>
        <taxon>eudicotyledons</taxon>
        <taxon>Gunneridae</taxon>
        <taxon>Pentapetalae</taxon>
        <taxon>rosids</taxon>
        <taxon>malvids</taxon>
        <taxon>Malvales</taxon>
        <taxon>Malvaceae</taxon>
        <taxon>Malvoideae</taxon>
        <taxon>Hibiscus</taxon>
    </lineage>
</organism>
<feature type="compositionally biased region" description="Polar residues" evidence="1">
    <location>
        <begin position="145"/>
        <end position="154"/>
    </location>
</feature>
<protein>
    <submittedName>
        <fullName evidence="2">Uncharacterized protein</fullName>
    </submittedName>
</protein>
<reference evidence="2 3" key="1">
    <citation type="journal article" date="2024" name="G3 (Bethesda)">
        <title>Genome assembly of Hibiscus sabdariffa L. provides insights into metabolisms of medicinal natural products.</title>
        <authorList>
            <person name="Kim T."/>
        </authorList>
    </citation>
    <scope>NUCLEOTIDE SEQUENCE [LARGE SCALE GENOMIC DNA]</scope>
    <source>
        <strain evidence="2">TK-2024</strain>
        <tissue evidence="2">Old leaves</tissue>
    </source>
</reference>
<evidence type="ECO:0000313" key="2">
    <source>
        <dbReference type="EMBL" id="KAK8526994.1"/>
    </source>
</evidence>
<keyword evidence="3" id="KW-1185">Reference proteome</keyword>
<name>A0ABR2D1G7_9ROSI</name>
<accession>A0ABR2D1G7</accession>
<dbReference type="Proteomes" id="UP001472677">
    <property type="component" value="Unassembled WGS sequence"/>
</dbReference>
<proteinExistence type="predicted"/>
<dbReference type="EMBL" id="JBBPBM010000038">
    <property type="protein sequence ID" value="KAK8526994.1"/>
    <property type="molecule type" value="Genomic_DNA"/>
</dbReference>
<feature type="region of interest" description="Disordered" evidence="1">
    <location>
        <begin position="140"/>
        <end position="161"/>
    </location>
</feature>
<comment type="caution">
    <text evidence="2">The sequence shown here is derived from an EMBL/GenBank/DDBJ whole genome shotgun (WGS) entry which is preliminary data.</text>
</comment>
<gene>
    <name evidence="2" type="ORF">V6N12_054223</name>
</gene>